<dbReference type="InterPro" id="IPR036397">
    <property type="entry name" value="RNaseH_sf"/>
</dbReference>
<reference evidence="5 6" key="1">
    <citation type="submission" date="2018-01" db="EMBL/GenBank/DDBJ databases">
        <title>Draft genome sequence of Sphaerisporangium sp. 7K107.</title>
        <authorList>
            <person name="Sahin N."/>
            <person name="Saygin H."/>
            <person name="Ay H."/>
        </authorList>
    </citation>
    <scope>NUCLEOTIDE SEQUENCE [LARGE SCALE GENOMIC DNA]</scope>
    <source>
        <strain evidence="5 6">7K107</strain>
    </source>
</reference>
<dbReference type="SMART" id="SM00479">
    <property type="entry name" value="EXOIII"/>
    <property type="match status" value="1"/>
</dbReference>
<dbReference type="RefSeq" id="WP_111168280.1">
    <property type="nucleotide sequence ID" value="NZ_POUA01000112.1"/>
</dbReference>
<organism evidence="5 6">
    <name type="scientific">Spongiactinospora gelatinilytica</name>
    <dbReference type="NCBI Taxonomy" id="2666298"/>
    <lineage>
        <taxon>Bacteria</taxon>
        <taxon>Bacillati</taxon>
        <taxon>Actinomycetota</taxon>
        <taxon>Actinomycetes</taxon>
        <taxon>Streptosporangiales</taxon>
        <taxon>Streptosporangiaceae</taxon>
        <taxon>Spongiactinospora</taxon>
    </lineage>
</organism>
<name>A0A2W2GAL7_9ACTN</name>
<comment type="caution">
    <text evidence="5">The sequence shown here is derived from an EMBL/GenBank/DDBJ whole genome shotgun (WGS) entry which is preliminary data.</text>
</comment>
<dbReference type="SUPFAM" id="SSF53098">
    <property type="entry name" value="Ribonuclease H-like"/>
    <property type="match status" value="1"/>
</dbReference>
<protein>
    <submittedName>
        <fullName evidence="5">DNA polymerase III subunit epsilon</fullName>
    </submittedName>
</protein>
<evidence type="ECO:0000313" key="5">
    <source>
        <dbReference type="EMBL" id="PZG45043.1"/>
    </source>
</evidence>
<evidence type="ECO:0000256" key="3">
    <source>
        <dbReference type="ARBA" id="ARBA00022839"/>
    </source>
</evidence>
<accession>A0A2W2GAL7</accession>
<dbReference type="InterPro" id="IPR012337">
    <property type="entry name" value="RNaseH-like_sf"/>
</dbReference>
<dbReference type="PANTHER" id="PTHR30231">
    <property type="entry name" value="DNA POLYMERASE III SUBUNIT EPSILON"/>
    <property type="match status" value="1"/>
</dbReference>
<gene>
    <name evidence="5" type="ORF">C1I98_16135</name>
</gene>
<evidence type="ECO:0000259" key="4">
    <source>
        <dbReference type="SMART" id="SM00479"/>
    </source>
</evidence>
<dbReference type="Proteomes" id="UP000248544">
    <property type="component" value="Unassembled WGS sequence"/>
</dbReference>
<feature type="domain" description="Exonuclease" evidence="4">
    <location>
        <begin position="7"/>
        <end position="181"/>
    </location>
</feature>
<dbReference type="InterPro" id="IPR013520">
    <property type="entry name" value="Ribonucl_H"/>
</dbReference>
<evidence type="ECO:0000256" key="2">
    <source>
        <dbReference type="ARBA" id="ARBA00022801"/>
    </source>
</evidence>
<keyword evidence="2" id="KW-0378">Hydrolase</keyword>
<dbReference type="PANTHER" id="PTHR30231:SF4">
    <property type="entry name" value="PROTEIN NEN2"/>
    <property type="match status" value="1"/>
</dbReference>
<evidence type="ECO:0000313" key="6">
    <source>
        <dbReference type="Proteomes" id="UP000248544"/>
    </source>
</evidence>
<dbReference type="CDD" id="cd06127">
    <property type="entry name" value="DEDDh"/>
    <property type="match status" value="1"/>
</dbReference>
<sequence length="209" mass="23011">MELTEPTFVIIDFETVTPAGQRPHPIEVAACAARYRDGFLTETGRFTALIRPPDGISLTRYDIAQTGITPDMLADAEPAATVLSTLDGRLRQPPYLLVAHNAPYEAGLLYDWRTACPVLARTPLLDTVRLARAAYPGLPRHRLDDLLRHLDIPAPADRHRALPDVLATLAVFERLLAGGHDLSHAEITPKLLEEEREAAKGQQESLFAP</sequence>
<dbReference type="EMBL" id="POUA01000112">
    <property type="protein sequence ID" value="PZG45043.1"/>
    <property type="molecule type" value="Genomic_DNA"/>
</dbReference>
<evidence type="ECO:0000256" key="1">
    <source>
        <dbReference type="ARBA" id="ARBA00022722"/>
    </source>
</evidence>
<keyword evidence="6" id="KW-1185">Reference proteome</keyword>
<keyword evidence="1" id="KW-0540">Nuclease</keyword>
<dbReference type="GO" id="GO:0008408">
    <property type="term" value="F:3'-5' exonuclease activity"/>
    <property type="evidence" value="ECO:0007669"/>
    <property type="project" value="TreeGrafter"/>
</dbReference>
<proteinExistence type="predicted"/>
<keyword evidence="3" id="KW-0269">Exonuclease</keyword>
<dbReference type="AlphaFoldDB" id="A0A2W2GAL7"/>
<dbReference type="GO" id="GO:0003676">
    <property type="term" value="F:nucleic acid binding"/>
    <property type="evidence" value="ECO:0007669"/>
    <property type="project" value="InterPro"/>
</dbReference>
<dbReference type="Pfam" id="PF00929">
    <property type="entry name" value="RNase_T"/>
    <property type="match status" value="1"/>
</dbReference>
<dbReference type="Gene3D" id="3.30.420.10">
    <property type="entry name" value="Ribonuclease H-like superfamily/Ribonuclease H"/>
    <property type="match status" value="1"/>
</dbReference>